<keyword evidence="3" id="KW-1185">Reference proteome</keyword>
<protein>
    <submittedName>
        <fullName evidence="2">Uncharacterized protein</fullName>
    </submittedName>
</protein>
<evidence type="ECO:0000313" key="3">
    <source>
        <dbReference type="Proteomes" id="UP000829196"/>
    </source>
</evidence>
<organism evidence="2 3">
    <name type="scientific">Dendrobium nobile</name>
    <name type="common">Orchid</name>
    <dbReference type="NCBI Taxonomy" id="94219"/>
    <lineage>
        <taxon>Eukaryota</taxon>
        <taxon>Viridiplantae</taxon>
        <taxon>Streptophyta</taxon>
        <taxon>Embryophyta</taxon>
        <taxon>Tracheophyta</taxon>
        <taxon>Spermatophyta</taxon>
        <taxon>Magnoliopsida</taxon>
        <taxon>Liliopsida</taxon>
        <taxon>Asparagales</taxon>
        <taxon>Orchidaceae</taxon>
        <taxon>Epidendroideae</taxon>
        <taxon>Malaxideae</taxon>
        <taxon>Dendrobiinae</taxon>
        <taxon>Dendrobium</taxon>
    </lineage>
</organism>
<dbReference type="Proteomes" id="UP000829196">
    <property type="component" value="Unassembled WGS sequence"/>
</dbReference>
<evidence type="ECO:0000256" key="1">
    <source>
        <dbReference type="SAM" id="SignalP"/>
    </source>
</evidence>
<sequence length="49" mass="5744">MLFGFWFFLCVFFCQFLQESGTEMLKDFMAYPFLGAVAAQPEVSFKLFL</sequence>
<comment type="caution">
    <text evidence="2">The sequence shown here is derived from an EMBL/GenBank/DDBJ whole genome shotgun (WGS) entry which is preliminary data.</text>
</comment>
<keyword evidence="1" id="KW-0732">Signal</keyword>
<accession>A0A8T3AJA9</accession>
<feature type="signal peptide" evidence="1">
    <location>
        <begin position="1"/>
        <end position="22"/>
    </location>
</feature>
<dbReference type="AlphaFoldDB" id="A0A8T3AJA9"/>
<feature type="chain" id="PRO_5035812561" evidence="1">
    <location>
        <begin position="23"/>
        <end position="49"/>
    </location>
</feature>
<proteinExistence type="predicted"/>
<gene>
    <name evidence="2" type="ORF">KFK09_022189</name>
</gene>
<evidence type="ECO:0000313" key="2">
    <source>
        <dbReference type="EMBL" id="KAI0495882.1"/>
    </source>
</evidence>
<name>A0A8T3AJA9_DENNO</name>
<dbReference type="EMBL" id="JAGYWB010000016">
    <property type="protein sequence ID" value="KAI0495882.1"/>
    <property type="molecule type" value="Genomic_DNA"/>
</dbReference>
<reference evidence="2" key="1">
    <citation type="journal article" date="2022" name="Front. Genet.">
        <title>Chromosome-Scale Assembly of the Dendrobium nobile Genome Provides Insights Into the Molecular Mechanism of the Biosynthesis of the Medicinal Active Ingredient of Dendrobium.</title>
        <authorList>
            <person name="Xu Q."/>
            <person name="Niu S.-C."/>
            <person name="Li K.-L."/>
            <person name="Zheng P.-J."/>
            <person name="Zhang X.-J."/>
            <person name="Jia Y."/>
            <person name="Liu Y."/>
            <person name="Niu Y.-X."/>
            <person name="Yu L.-H."/>
            <person name="Chen D.-F."/>
            <person name="Zhang G.-Q."/>
        </authorList>
    </citation>
    <scope>NUCLEOTIDE SEQUENCE</scope>
    <source>
        <tissue evidence="2">Leaf</tissue>
    </source>
</reference>